<dbReference type="SUPFAM" id="SSF55961">
    <property type="entry name" value="Bet v1-like"/>
    <property type="match status" value="1"/>
</dbReference>
<gene>
    <name evidence="2" type="ORF">H0266_04590</name>
</gene>
<feature type="transmembrane region" description="Helical" evidence="1">
    <location>
        <begin position="200"/>
        <end position="221"/>
    </location>
</feature>
<dbReference type="EMBL" id="JACEFG010000001">
    <property type="protein sequence ID" value="MBA2174177.1"/>
    <property type="molecule type" value="Genomic_DNA"/>
</dbReference>
<keyword evidence="1" id="KW-0812">Transmembrane</keyword>
<evidence type="ECO:0000313" key="3">
    <source>
        <dbReference type="Proteomes" id="UP000571017"/>
    </source>
</evidence>
<dbReference type="Proteomes" id="UP000571017">
    <property type="component" value="Unassembled WGS sequence"/>
</dbReference>
<proteinExistence type="predicted"/>
<comment type="caution">
    <text evidence="2">The sequence shown here is derived from an EMBL/GenBank/DDBJ whole genome shotgun (WGS) entry which is preliminary data.</text>
</comment>
<dbReference type="AlphaFoldDB" id="A0A838CQ31"/>
<dbReference type="RefSeq" id="WP_181471189.1">
    <property type="nucleotide sequence ID" value="NZ_JACEFG010000001.1"/>
</dbReference>
<keyword evidence="1" id="KW-0472">Membrane</keyword>
<feature type="transmembrane region" description="Helical" evidence="1">
    <location>
        <begin position="228"/>
        <end position="247"/>
    </location>
</feature>
<feature type="transmembrane region" description="Helical" evidence="1">
    <location>
        <begin position="161"/>
        <end position="180"/>
    </location>
</feature>
<feature type="transmembrane region" description="Helical" evidence="1">
    <location>
        <begin position="259"/>
        <end position="279"/>
    </location>
</feature>
<protein>
    <submittedName>
        <fullName evidence="2">DoxX-like family protein</fullName>
    </submittedName>
</protein>
<name>A0A838CQ31_9BACI</name>
<dbReference type="InterPro" id="IPR025695">
    <property type="entry name" value="DoxX-like"/>
</dbReference>
<organism evidence="2 3">
    <name type="scientific">Halobacillus locisalis</name>
    <dbReference type="NCBI Taxonomy" id="220753"/>
    <lineage>
        <taxon>Bacteria</taxon>
        <taxon>Bacillati</taxon>
        <taxon>Bacillota</taxon>
        <taxon>Bacilli</taxon>
        <taxon>Bacillales</taxon>
        <taxon>Bacillaceae</taxon>
        <taxon>Halobacillus</taxon>
    </lineage>
</organism>
<sequence>MSAPIYVETTVNGTVEELWEASQQPHLHEQWDVRFSSITYRPKERENDPQLFTYETTVIPGITVSGWGRSVGNYKGEDGSRTSSLHFGTTQKISPIKEGRGYWKYIPTDHGTTFITQYDFDARWGDRWFRPLIGWGTALSFDVFKRWLEKKEAPRSQYMRFLTYWLLTFFFAFIWMYHGFVPKLLAMHPREVSLATNPLIPAESVVLIAGIVEIGFGLIWLILKQKKVLFLLQMVAFPFLTLAAVSADLQVLVHPFSPITYNASLLMLSVIGLMVSGDIPSARSCKRSP</sequence>
<keyword evidence="1" id="KW-1133">Transmembrane helix</keyword>
<accession>A0A838CQ31</accession>
<reference evidence="2 3" key="1">
    <citation type="journal article" date="2004" name="Extremophiles">
        <title>Halobacillus locisalis sp. nov., a halophilic bacterium isolated from a marine solar saltern of the Yellow Sea in Korea.</title>
        <authorList>
            <person name="Yoon J.H."/>
            <person name="Kang K.H."/>
            <person name="Oh T.K."/>
            <person name="Park Y.H."/>
        </authorList>
    </citation>
    <scope>NUCLEOTIDE SEQUENCE [LARGE SCALE GENOMIC DNA]</scope>
    <source>
        <strain evidence="2 3">KCTC 3788</strain>
    </source>
</reference>
<evidence type="ECO:0000256" key="1">
    <source>
        <dbReference type="SAM" id="Phobius"/>
    </source>
</evidence>
<dbReference type="Pfam" id="PF13781">
    <property type="entry name" value="DoxX_3"/>
    <property type="match status" value="1"/>
</dbReference>
<keyword evidence="3" id="KW-1185">Reference proteome</keyword>
<evidence type="ECO:0000313" key="2">
    <source>
        <dbReference type="EMBL" id="MBA2174177.1"/>
    </source>
</evidence>